<dbReference type="AlphaFoldDB" id="I1CP07"/>
<dbReference type="RefSeq" id="XP_067525583.1">
    <property type="nucleotide sequence ID" value="XM_067669482.1"/>
</dbReference>
<dbReference type="GeneID" id="93621863"/>
<proteinExistence type="predicted"/>
<accession>I1CP07</accession>
<protein>
    <submittedName>
        <fullName evidence="1">Uncharacterized protein</fullName>
    </submittedName>
</protein>
<gene>
    <name evidence="1" type="ORF">RO3G_14898</name>
</gene>
<reference evidence="1 2" key="1">
    <citation type="journal article" date="2009" name="PLoS Genet.">
        <title>Genomic analysis of the basal lineage fungus Rhizopus oryzae reveals a whole-genome duplication.</title>
        <authorList>
            <person name="Ma L.-J."/>
            <person name="Ibrahim A.S."/>
            <person name="Skory C."/>
            <person name="Grabherr M.G."/>
            <person name="Burger G."/>
            <person name="Butler M."/>
            <person name="Elias M."/>
            <person name="Idnurm A."/>
            <person name="Lang B.F."/>
            <person name="Sone T."/>
            <person name="Abe A."/>
            <person name="Calvo S.E."/>
            <person name="Corrochano L.M."/>
            <person name="Engels R."/>
            <person name="Fu J."/>
            <person name="Hansberg W."/>
            <person name="Kim J.-M."/>
            <person name="Kodira C.D."/>
            <person name="Koehrsen M.J."/>
            <person name="Liu B."/>
            <person name="Miranda-Saavedra D."/>
            <person name="O'Leary S."/>
            <person name="Ortiz-Castellanos L."/>
            <person name="Poulter R."/>
            <person name="Rodriguez-Romero J."/>
            <person name="Ruiz-Herrera J."/>
            <person name="Shen Y.-Q."/>
            <person name="Zeng Q."/>
            <person name="Galagan J."/>
            <person name="Birren B.W."/>
            <person name="Cuomo C.A."/>
            <person name="Wickes B.L."/>
        </authorList>
    </citation>
    <scope>NUCLEOTIDE SEQUENCE [LARGE SCALE GENOMIC DNA]</scope>
    <source>
        <strain evidence="2">RA 99-880 / ATCC MYA-4621 / FGSC 9543 / NRRL 43880</strain>
    </source>
</reference>
<dbReference type="OrthoDB" id="2275967at2759"/>
<dbReference type="InParanoid" id="I1CP07"/>
<evidence type="ECO:0000313" key="1">
    <source>
        <dbReference type="EMBL" id="EIE90187.1"/>
    </source>
</evidence>
<dbReference type="OMA" id="GSEATCH"/>
<sequence length="192" mass="22071">MLGYFNEVVEAVNIDDFEERIEQKKIKKGKEEVCRFAKDIFKVMAKVYIKRPSLSHSKVVFNTNMIFPAFQAMMTLMKKNGYEPYFIPGEEELVAMTVQLKRMGIMVNKRQIYRADGVVRLAAIKDLEVVVLETAGPFGSDDRSKSAFDNSKGMFALLVMLKTIADIFKYASTDEFKKLRLYFVQISGKVIY</sequence>
<keyword evidence="2" id="KW-1185">Reference proteome</keyword>
<dbReference type="VEuPathDB" id="FungiDB:RO3G_14898"/>
<dbReference type="Proteomes" id="UP000009138">
    <property type="component" value="Unassembled WGS sequence"/>
</dbReference>
<name>I1CP07_RHIO9</name>
<dbReference type="EMBL" id="CH476746">
    <property type="protein sequence ID" value="EIE90187.1"/>
    <property type="molecule type" value="Genomic_DNA"/>
</dbReference>
<organism evidence="1 2">
    <name type="scientific">Rhizopus delemar (strain RA 99-880 / ATCC MYA-4621 / FGSC 9543 / NRRL 43880)</name>
    <name type="common">Mucormycosis agent</name>
    <name type="synonym">Rhizopus arrhizus var. delemar</name>
    <dbReference type="NCBI Taxonomy" id="246409"/>
    <lineage>
        <taxon>Eukaryota</taxon>
        <taxon>Fungi</taxon>
        <taxon>Fungi incertae sedis</taxon>
        <taxon>Mucoromycota</taxon>
        <taxon>Mucoromycotina</taxon>
        <taxon>Mucoromycetes</taxon>
        <taxon>Mucorales</taxon>
        <taxon>Mucorineae</taxon>
        <taxon>Rhizopodaceae</taxon>
        <taxon>Rhizopus</taxon>
    </lineage>
</organism>
<evidence type="ECO:0000313" key="2">
    <source>
        <dbReference type="Proteomes" id="UP000009138"/>
    </source>
</evidence>